<dbReference type="CDD" id="cd03259">
    <property type="entry name" value="ABC_Carb_Solutes_like"/>
    <property type="match status" value="1"/>
</dbReference>
<dbReference type="SUPFAM" id="SSF50331">
    <property type="entry name" value="MOP-like"/>
    <property type="match status" value="1"/>
</dbReference>
<evidence type="ECO:0000256" key="5">
    <source>
        <dbReference type="ARBA" id="ARBA00022741"/>
    </source>
</evidence>
<evidence type="ECO:0000313" key="13">
    <source>
        <dbReference type="Proteomes" id="UP000199581"/>
    </source>
</evidence>
<dbReference type="SUPFAM" id="SSF52540">
    <property type="entry name" value="P-loop containing nucleoside triphosphate hydrolases"/>
    <property type="match status" value="1"/>
</dbReference>
<evidence type="ECO:0000256" key="2">
    <source>
        <dbReference type="ARBA" id="ARBA00022475"/>
    </source>
</evidence>
<dbReference type="PANTHER" id="PTHR42781:SF5">
    <property type="entry name" value="PUTRESCINE TRANSPORT ATP-BINDING PROTEIN POTG"/>
    <property type="match status" value="1"/>
</dbReference>
<dbReference type="AlphaFoldDB" id="A0A8G2C2X6"/>
<dbReference type="InterPro" id="IPR017871">
    <property type="entry name" value="ABC_transporter-like_CS"/>
</dbReference>
<evidence type="ECO:0000256" key="3">
    <source>
        <dbReference type="ARBA" id="ARBA00022496"/>
    </source>
</evidence>
<dbReference type="InterPro" id="IPR003439">
    <property type="entry name" value="ABC_transporter-like_ATP-bd"/>
</dbReference>
<dbReference type="OrthoDB" id="9809450at2"/>
<dbReference type="InterPro" id="IPR027417">
    <property type="entry name" value="P-loop_NTPase"/>
</dbReference>
<dbReference type="GO" id="GO:0016887">
    <property type="term" value="F:ATP hydrolysis activity"/>
    <property type="evidence" value="ECO:0007669"/>
    <property type="project" value="InterPro"/>
</dbReference>
<reference evidence="12 13" key="1">
    <citation type="submission" date="2016-10" db="EMBL/GenBank/DDBJ databases">
        <authorList>
            <person name="Varghese N."/>
            <person name="Submissions S."/>
        </authorList>
    </citation>
    <scope>NUCLEOTIDE SEQUENCE [LARGE SCALE GENOMIC DNA]</scope>
    <source>
        <strain evidence="12 13">DSM 1741</strain>
    </source>
</reference>
<evidence type="ECO:0000256" key="4">
    <source>
        <dbReference type="ARBA" id="ARBA00022519"/>
    </source>
</evidence>
<keyword evidence="6 12" id="KW-0067">ATP-binding</keyword>
<dbReference type="PROSITE" id="PS50893">
    <property type="entry name" value="ABC_TRANSPORTER_2"/>
    <property type="match status" value="1"/>
</dbReference>
<keyword evidence="9" id="KW-0406">Ion transport</keyword>
<feature type="domain" description="ABC transporter" evidence="11">
    <location>
        <begin position="5"/>
        <end position="236"/>
    </location>
</feature>
<evidence type="ECO:0000256" key="10">
    <source>
        <dbReference type="ARBA" id="ARBA00023136"/>
    </source>
</evidence>
<keyword evidence="1" id="KW-0813">Transport</keyword>
<dbReference type="GO" id="GO:0015697">
    <property type="term" value="P:quaternary ammonium group transport"/>
    <property type="evidence" value="ECO:0007669"/>
    <property type="project" value="UniProtKB-ARBA"/>
</dbReference>
<evidence type="ECO:0000256" key="6">
    <source>
        <dbReference type="ARBA" id="ARBA00022840"/>
    </source>
</evidence>
<keyword evidence="10" id="KW-0472">Membrane</keyword>
<dbReference type="Pfam" id="PF00005">
    <property type="entry name" value="ABC_tran"/>
    <property type="match status" value="1"/>
</dbReference>
<dbReference type="RefSeq" id="WP_092191795.1">
    <property type="nucleotide sequence ID" value="NZ_FOTO01000005.1"/>
</dbReference>
<comment type="caution">
    <text evidence="12">The sequence shown here is derived from an EMBL/GenBank/DDBJ whole genome shotgun (WGS) entry which is preliminary data.</text>
</comment>
<dbReference type="GO" id="GO:0043190">
    <property type="term" value="C:ATP-binding cassette (ABC) transporter complex"/>
    <property type="evidence" value="ECO:0007669"/>
    <property type="project" value="InterPro"/>
</dbReference>
<evidence type="ECO:0000256" key="9">
    <source>
        <dbReference type="ARBA" id="ARBA00023065"/>
    </source>
</evidence>
<dbReference type="Proteomes" id="UP000199581">
    <property type="component" value="Unassembled WGS sequence"/>
</dbReference>
<dbReference type="PROSITE" id="PS00211">
    <property type="entry name" value="ABC_TRANSPORTER_1"/>
    <property type="match status" value="1"/>
</dbReference>
<evidence type="ECO:0000256" key="8">
    <source>
        <dbReference type="ARBA" id="ARBA00023004"/>
    </source>
</evidence>
<dbReference type="Pfam" id="PF08402">
    <property type="entry name" value="TOBE_2"/>
    <property type="match status" value="1"/>
</dbReference>
<name>A0A8G2C2X6_DESNO</name>
<gene>
    <name evidence="12" type="ORF">SAMN05421830_105177</name>
</gene>
<dbReference type="InterPro" id="IPR003593">
    <property type="entry name" value="AAA+_ATPase"/>
</dbReference>
<protein>
    <submittedName>
        <fullName evidence="12">Iron(III) transport system ATP-binding protein</fullName>
    </submittedName>
</protein>
<evidence type="ECO:0000259" key="11">
    <source>
        <dbReference type="PROSITE" id="PS50893"/>
    </source>
</evidence>
<keyword evidence="2" id="KW-1003">Cell membrane</keyword>
<dbReference type="SMART" id="SM00382">
    <property type="entry name" value="AAA"/>
    <property type="match status" value="1"/>
</dbReference>
<dbReference type="InterPro" id="IPR050093">
    <property type="entry name" value="ABC_SmlMolc_Importer"/>
</dbReference>
<dbReference type="Gene3D" id="3.40.50.300">
    <property type="entry name" value="P-loop containing nucleotide triphosphate hydrolases"/>
    <property type="match status" value="1"/>
</dbReference>
<dbReference type="EMBL" id="FOTO01000005">
    <property type="protein sequence ID" value="SFL72691.1"/>
    <property type="molecule type" value="Genomic_DNA"/>
</dbReference>
<dbReference type="InterPro" id="IPR013611">
    <property type="entry name" value="Transp-assoc_OB_typ2"/>
</dbReference>
<proteinExistence type="predicted"/>
<keyword evidence="3" id="KW-0410">Iron transport</keyword>
<keyword evidence="13" id="KW-1185">Reference proteome</keyword>
<dbReference type="FunFam" id="3.40.50.300:FF:000425">
    <property type="entry name" value="Probable ABC transporter, ATP-binding subunit"/>
    <property type="match status" value="1"/>
</dbReference>
<keyword evidence="4" id="KW-0997">Cell inner membrane</keyword>
<dbReference type="GO" id="GO:0005524">
    <property type="term" value="F:ATP binding"/>
    <property type="evidence" value="ECO:0007669"/>
    <property type="project" value="UniProtKB-KW"/>
</dbReference>
<dbReference type="GO" id="GO:0015408">
    <property type="term" value="F:ABC-type ferric iron transporter activity"/>
    <property type="evidence" value="ECO:0007669"/>
    <property type="project" value="InterPro"/>
</dbReference>
<evidence type="ECO:0000313" key="12">
    <source>
        <dbReference type="EMBL" id="SFL72691.1"/>
    </source>
</evidence>
<evidence type="ECO:0000256" key="1">
    <source>
        <dbReference type="ARBA" id="ARBA00022448"/>
    </source>
</evidence>
<dbReference type="InterPro" id="IPR008995">
    <property type="entry name" value="Mo/tungstate-bd_C_term_dom"/>
</dbReference>
<keyword evidence="5" id="KW-0547">Nucleotide-binding</keyword>
<sequence length="354" mass="37874">MTTFLSVEALSKSYGSSPVVDNITFSLARGEIGCLLGPSGCGKTTLLRSIAGFENIESGSIVLDGEIVSGPRFVPAERRRIGMVFQDYALFPHLTVARNVAFGLSGLNAAQIARTVDSLLETVGLTGAGSKYPHELSGGQQQRVALARALAPEPRLLLMDEPFSNLDVSLRESLSMEVRSILKERGITALLVTHNQQEAYAMADRIGVIACGTMHQWDTPLAVYHRPASTEVAGFVGEGSLIDGKVSGNILSCALGEFSSESLTNVSAIKVLVRPEDILPDEASPFQAQVVGRTFRGSSILYSLRLETGEVVLAQIPSHHDHSIGHKIGIRTDLKHLVVFPGAATLQAQECVLE</sequence>
<evidence type="ECO:0000256" key="7">
    <source>
        <dbReference type="ARBA" id="ARBA00022967"/>
    </source>
</evidence>
<organism evidence="12 13">
    <name type="scientific">Desulfomicrobium norvegicum (strain DSM 1741 / NCIMB 8310)</name>
    <name type="common">Desulfovibrio baculatus (strain Norway 4)</name>
    <name type="synonym">Desulfovibrio desulfuricans (strain Norway 4)</name>
    <dbReference type="NCBI Taxonomy" id="52561"/>
    <lineage>
        <taxon>Bacteria</taxon>
        <taxon>Pseudomonadati</taxon>
        <taxon>Thermodesulfobacteriota</taxon>
        <taxon>Desulfovibrionia</taxon>
        <taxon>Desulfovibrionales</taxon>
        <taxon>Desulfomicrobiaceae</taxon>
        <taxon>Desulfomicrobium</taxon>
    </lineage>
</organism>
<dbReference type="PANTHER" id="PTHR42781">
    <property type="entry name" value="SPERMIDINE/PUTRESCINE IMPORT ATP-BINDING PROTEIN POTA"/>
    <property type="match status" value="1"/>
</dbReference>
<dbReference type="InterPro" id="IPR015853">
    <property type="entry name" value="ABC_transpr_FbpC"/>
</dbReference>
<accession>A0A8G2C2X6</accession>
<keyword evidence="8" id="KW-0408">Iron</keyword>
<keyword evidence="7" id="KW-1278">Translocase</keyword>